<evidence type="ECO:0000313" key="1">
    <source>
        <dbReference type="EMBL" id="RDB05016.1"/>
    </source>
</evidence>
<organism evidence="1 2">
    <name type="scientific">Runella aurantiaca</name>
    <dbReference type="NCBI Taxonomy" id="2282308"/>
    <lineage>
        <taxon>Bacteria</taxon>
        <taxon>Pseudomonadati</taxon>
        <taxon>Bacteroidota</taxon>
        <taxon>Cytophagia</taxon>
        <taxon>Cytophagales</taxon>
        <taxon>Spirosomataceae</taxon>
        <taxon>Runella</taxon>
    </lineage>
</organism>
<dbReference type="Proteomes" id="UP000253141">
    <property type="component" value="Unassembled WGS sequence"/>
</dbReference>
<dbReference type="RefSeq" id="WP_114462014.1">
    <property type="nucleotide sequence ID" value="NZ_QPIW01000012.1"/>
</dbReference>
<protein>
    <submittedName>
        <fullName evidence="1">Type II toxin-antitoxin system VapC family toxin</fullName>
    </submittedName>
</protein>
<dbReference type="OrthoDB" id="676982at2"/>
<dbReference type="InterPro" id="IPR029060">
    <property type="entry name" value="PIN-like_dom_sf"/>
</dbReference>
<keyword evidence="2" id="KW-1185">Reference proteome</keyword>
<dbReference type="SUPFAM" id="SSF88723">
    <property type="entry name" value="PIN domain-like"/>
    <property type="match status" value="1"/>
</dbReference>
<dbReference type="Gene3D" id="3.40.50.1010">
    <property type="entry name" value="5'-nuclease"/>
    <property type="match status" value="1"/>
</dbReference>
<dbReference type="AlphaFoldDB" id="A0A369IEH4"/>
<dbReference type="EMBL" id="QPIW01000012">
    <property type="protein sequence ID" value="RDB05016.1"/>
    <property type="molecule type" value="Genomic_DNA"/>
</dbReference>
<name>A0A369IEH4_9BACT</name>
<comment type="caution">
    <text evidence="1">The sequence shown here is derived from an EMBL/GenBank/DDBJ whole genome shotgun (WGS) entry which is preliminary data.</text>
</comment>
<gene>
    <name evidence="1" type="ORF">DVG78_15725</name>
</gene>
<evidence type="ECO:0000313" key="2">
    <source>
        <dbReference type="Proteomes" id="UP000253141"/>
    </source>
</evidence>
<proteinExistence type="predicted"/>
<reference evidence="1 2" key="1">
    <citation type="submission" date="2018-07" db="EMBL/GenBank/DDBJ databases">
        <title>Genome analysis of Runella aurantiaca.</title>
        <authorList>
            <person name="Yang X."/>
        </authorList>
    </citation>
    <scope>NUCLEOTIDE SEQUENCE [LARGE SCALE GENOMIC DNA]</scope>
    <source>
        <strain evidence="1 2">YX9</strain>
    </source>
</reference>
<accession>A0A369IEH4</accession>
<dbReference type="CDD" id="cd18738">
    <property type="entry name" value="PIN_VapC4-5_FitB-like"/>
    <property type="match status" value="1"/>
</dbReference>
<sequence>MGEGFLMDTNVTSDYLSLRLPIKGLDFMDTVVNKAPNMSVISRIELLGYISPLKEKIREFVEVSNIYDLDEAIIAATALVHDLTLITHNLSDFEGISGLKIIDAHLL</sequence>